<evidence type="ECO:0000259" key="2">
    <source>
        <dbReference type="Pfam" id="PF01551"/>
    </source>
</evidence>
<evidence type="ECO:0000256" key="1">
    <source>
        <dbReference type="SAM" id="MobiDB-lite"/>
    </source>
</evidence>
<feature type="region of interest" description="Disordered" evidence="1">
    <location>
        <begin position="487"/>
        <end position="516"/>
    </location>
</feature>
<reference evidence="4" key="1">
    <citation type="journal article" date="2020" name="Syst. Appl. Microbiol.">
        <title>Streptomyces alkaliterrae sp. nov., isolated from an alkaline soil, and emended descriptions of Streptomyces alkaliphilus, Streptomyces calidiresistens and Streptomyces durbertensis.</title>
        <authorList>
            <person name="Swiecimska M."/>
            <person name="Golinska P."/>
            <person name="Nouioui I."/>
            <person name="Wypij M."/>
            <person name="Rai M."/>
            <person name="Sangal V."/>
            <person name="Goodfellow M."/>
        </authorList>
    </citation>
    <scope>NUCLEOTIDE SEQUENCE [LARGE SCALE GENOMIC DNA]</scope>
    <source>
        <strain evidence="4">DSM 104538</strain>
    </source>
</reference>
<proteinExistence type="predicted"/>
<sequence>MNDRPPSGSANPSDTAYDASFDGYATTFEGGYPTTAQEPSYDTAATYQQHGADAGYGYPGYDTGAHSTVDTQGQQYPDHGQTHGGTSRPEAGGGFYDTGGYQTSPGIPSQPDHSWAADAYATGADDTTGYAADGPDTGGHPAVNHPTYAPEAFAPGTPDSDAYNSGGYGGGSYDTGAYDTSAYDTGAHHTSGYDTGAHHTSGYDTGAHHTASYGSGGHENAPYESGAYGDTSGAASYGTTSYDTGSYDTGGYDVYDSGAYPTVEYGGPAHGTHEHGDWRSTDDTGSGAAVPAAETTSTWGSGSWDVSALRAEHNTAPAPDEADHSDHTGHPDHTEQGAHSDPTEQAARSHDNSQPGRETDHEPGRESDQGPDHDHSSGFEDPYPSEDTPYELDDTVTPACHTPGGGRASRRRAAKPRRSALLTVAVPSVAVMGVAGIAAASVTGISKDEDKSTQAAPDEGVPVQPSKANRKLDSQLAGVSADAGDFAGRASRTQERIDLKERQEAERKRKEAEAARKEALRPKFALPVRPGLSAYYGQAGINWMSLHTGIDFPVGYGTPVLAATDGVVSTKWDLAYGNMAIVTAADGTQTWYCHLSSTKIRSGPVKAGDTIAYSGNSGNSTGPHLHFEVRPGGGSAVDPVAWFRSKGLDPT</sequence>
<evidence type="ECO:0000313" key="3">
    <source>
        <dbReference type="EMBL" id="MBB1244843.1"/>
    </source>
</evidence>
<dbReference type="Pfam" id="PF01551">
    <property type="entry name" value="Peptidase_M23"/>
    <property type="match status" value="1"/>
</dbReference>
<feature type="compositionally biased region" description="Basic residues" evidence="1">
    <location>
        <begin position="408"/>
        <end position="418"/>
    </location>
</feature>
<dbReference type="InterPro" id="IPR050570">
    <property type="entry name" value="Cell_wall_metabolism_enzyme"/>
</dbReference>
<feature type="region of interest" description="Disordered" evidence="1">
    <location>
        <begin position="265"/>
        <end position="302"/>
    </location>
</feature>
<feature type="compositionally biased region" description="Low complexity" evidence="1">
    <location>
        <begin position="116"/>
        <end position="139"/>
    </location>
</feature>
<comment type="caution">
    <text evidence="3">The sequence shown here is derived from an EMBL/GenBank/DDBJ whole genome shotgun (WGS) entry which is preliminary data.</text>
</comment>
<gene>
    <name evidence="3" type="ORF">GL263_14890</name>
</gene>
<dbReference type="Proteomes" id="UP000766698">
    <property type="component" value="Unassembled WGS sequence"/>
</dbReference>
<feature type="region of interest" description="Disordered" evidence="1">
    <location>
        <begin position="1"/>
        <end position="165"/>
    </location>
</feature>
<dbReference type="CDD" id="cd12797">
    <property type="entry name" value="M23_peptidase"/>
    <property type="match status" value="1"/>
</dbReference>
<keyword evidence="4" id="KW-1185">Reference proteome</keyword>
<feature type="compositionally biased region" description="Polar residues" evidence="1">
    <location>
        <begin position="34"/>
        <end position="49"/>
    </location>
</feature>
<feature type="region of interest" description="Disordered" evidence="1">
    <location>
        <begin position="445"/>
        <end position="475"/>
    </location>
</feature>
<feature type="compositionally biased region" description="Low complexity" evidence="1">
    <location>
        <begin position="51"/>
        <end position="65"/>
    </location>
</feature>
<dbReference type="PANTHER" id="PTHR21666">
    <property type="entry name" value="PEPTIDASE-RELATED"/>
    <property type="match status" value="1"/>
</dbReference>
<feature type="domain" description="M23ase beta-sheet core" evidence="2">
    <location>
        <begin position="546"/>
        <end position="639"/>
    </location>
</feature>
<dbReference type="PANTHER" id="PTHR21666:SF270">
    <property type="entry name" value="MUREIN HYDROLASE ACTIVATOR ENVC"/>
    <property type="match status" value="1"/>
</dbReference>
<feature type="compositionally biased region" description="Basic and acidic residues" evidence="1">
    <location>
        <begin position="492"/>
        <end position="516"/>
    </location>
</feature>
<dbReference type="InterPro" id="IPR016047">
    <property type="entry name" value="M23ase_b-sheet_dom"/>
</dbReference>
<feature type="compositionally biased region" description="Basic and acidic residues" evidence="1">
    <location>
        <begin position="271"/>
        <end position="282"/>
    </location>
</feature>
<protein>
    <submittedName>
        <fullName evidence="3">Peptidoglycan DD-metalloendopeptidase family protein</fullName>
    </submittedName>
</protein>
<feature type="region of interest" description="Disordered" evidence="1">
    <location>
        <begin position="315"/>
        <end position="418"/>
    </location>
</feature>
<name>A0ABR6EI58_9ACTN</name>
<dbReference type="Gene3D" id="2.70.70.10">
    <property type="entry name" value="Glucose Permease (Domain IIA)"/>
    <property type="match status" value="1"/>
</dbReference>
<dbReference type="RefSeq" id="WP_182856188.1">
    <property type="nucleotide sequence ID" value="NZ_WMLF01000201.1"/>
</dbReference>
<feature type="compositionally biased region" description="Basic and acidic residues" evidence="1">
    <location>
        <begin position="321"/>
        <end position="378"/>
    </location>
</feature>
<dbReference type="SUPFAM" id="SSF51261">
    <property type="entry name" value="Duplicated hybrid motif"/>
    <property type="match status" value="1"/>
</dbReference>
<evidence type="ECO:0000313" key="4">
    <source>
        <dbReference type="Proteomes" id="UP000766698"/>
    </source>
</evidence>
<accession>A0ABR6EI58</accession>
<organism evidence="3 4">
    <name type="scientific">Streptomyces durbertensis</name>
    <dbReference type="NCBI Taxonomy" id="2448886"/>
    <lineage>
        <taxon>Bacteria</taxon>
        <taxon>Bacillati</taxon>
        <taxon>Actinomycetota</taxon>
        <taxon>Actinomycetes</taxon>
        <taxon>Kitasatosporales</taxon>
        <taxon>Streptomycetaceae</taxon>
        <taxon>Streptomyces</taxon>
    </lineage>
</organism>
<feature type="compositionally biased region" description="Polar residues" evidence="1">
    <location>
        <begin position="66"/>
        <end position="75"/>
    </location>
</feature>
<dbReference type="InterPro" id="IPR011055">
    <property type="entry name" value="Dup_hybrid_motif"/>
</dbReference>
<dbReference type="EMBL" id="WMLF01000201">
    <property type="protein sequence ID" value="MBB1244843.1"/>
    <property type="molecule type" value="Genomic_DNA"/>
</dbReference>